<keyword evidence="6" id="KW-0548">Nucleotidyltransferase</keyword>
<dbReference type="InterPro" id="IPR035979">
    <property type="entry name" value="RBD_domain_sf"/>
</dbReference>
<dbReference type="Pfam" id="PF00076">
    <property type="entry name" value="RRM_1"/>
    <property type="match status" value="1"/>
</dbReference>
<name>A0ABQ5B7F7_9ASTR</name>
<dbReference type="Proteomes" id="UP001151760">
    <property type="component" value="Unassembled WGS sequence"/>
</dbReference>
<keyword evidence="1" id="KW-0507">mRNA processing</keyword>
<evidence type="ECO:0000313" key="7">
    <source>
        <dbReference type="Proteomes" id="UP001151760"/>
    </source>
</evidence>
<organism evidence="6 7">
    <name type="scientific">Tanacetum coccineum</name>
    <dbReference type="NCBI Taxonomy" id="301880"/>
    <lineage>
        <taxon>Eukaryota</taxon>
        <taxon>Viridiplantae</taxon>
        <taxon>Streptophyta</taxon>
        <taxon>Embryophyta</taxon>
        <taxon>Tracheophyta</taxon>
        <taxon>Spermatophyta</taxon>
        <taxon>Magnoliopsida</taxon>
        <taxon>eudicotyledons</taxon>
        <taxon>Gunneridae</taxon>
        <taxon>Pentapetalae</taxon>
        <taxon>asterids</taxon>
        <taxon>campanulids</taxon>
        <taxon>Asterales</taxon>
        <taxon>Asteraceae</taxon>
        <taxon>Asteroideae</taxon>
        <taxon>Anthemideae</taxon>
        <taxon>Anthemidinae</taxon>
        <taxon>Tanacetum</taxon>
    </lineage>
</organism>
<keyword evidence="4" id="KW-0694">RNA-binding</keyword>
<gene>
    <name evidence="6" type="ORF">Tco_0857124</name>
</gene>
<keyword evidence="6" id="KW-0695">RNA-directed DNA polymerase</keyword>
<proteinExistence type="predicted"/>
<keyword evidence="2" id="KW-0747">Spliceosome</keyword>
<dbReference type="InterPro" id="IPR012677">
    <property type="entry name" value="Nucleotide-bd_a/b_plait_sf"/>
</dbReference>
<evidence type="ECO:0000256" key="4">
    <source>
        <dbReference type="PROSITE-ProRule" id="PRU00176"/>
    </source>
</evidence>
<evidence type="ECO:0000313" key="6">
    <source>
        <dbReference type="EMBL" id="GJT10082.1"/>
    </source>
</evidence>
<keyword evidence="3" id="KW-0508">mRNA splicing</keyword>
<keyword evidence="6" id="KW-0808">Transferase</keyword>
<dbReference type="SMART" id="SM00360">
    <property type="entry name" value="RRM"/>
    <property type="match status" value="1"/>
</dbReference>
<dbReference type="Gene3D" id="3.30.70.330">
    <property type="match status" value="1"/>
</dbReference>
<dbReference type="CDD" id="cd00590">
    <property type="entry name" value="RRM_SF"/>
    <property type="match status" value="1"/>
</dbReference>
<dbReference type="PROSITE" id="PS50102">
    <property type="entry name" value="RRM"/>
    <property type="match status" value="1"/>
</dbReference>
<evidence type="ECO:0000256" key="1">
    <source>
        <dbReference type="ARBA" id="ARBA00022664"/>
    </source>
</evidence>
<dbReference type="SUPFAM" id="SSF54928">
    <property type="entry name" value="RNA-binding domain, RBD"/>
    <property type="match status" value="1"/>
</dbReference>
<dbReference type="PANTHER" id="PTHR23147">
    <property type="entry name" value="SERINE/ARGININE RICH SPLICING FACTOR"/>
    <property type="match status" value="1"/>
</dbReference>
<reference evidence="6" key="1">
    <citation type="journal article" date="2022" name="Int. J. Mol. Sci.">
        <title>Draft Genome of Tanacetum Coccineum: Genomic Comparison of Closely Related Tanacetum-Family Plants.</title>
        <authorList>
            <person name="Yamashiro T."/>
            <person name="Shiraishi A."/>
            <person name="Nakayama K."/>
            <person name="Satake H."/>
        </authorList>
    </citation>
    <scope>NUCLEOTIDE SEQUENCE</scope>
</reference>
<evidence type="ECO:0000259" key="5">
    <source>
        <dbReference type="PROSITE" id="PS50102"/>
    </source>
</evidence>
<keyword evidence="7" id="KW-1185">Reference proteome</keyword>
<sequence>MAARGKSTADLLSQISHSLFVTNFPSGCNARQIWDSCKHYKHIVDAFIPSRLSKAGKRFAFVRFVKVENLELLIGNLNTIWMGNHRLRFNLARFQRGDKPPTNSQKGQMPNNDSTWVLINKYYASVLNNKVEGENATVGTPVMVIDEECFIDKNMDLTLVAKIIPWSKDFTVDERVSWVDIEGVPSVAWTSKTFEKIAQRWGELLFIEDPNDKIYGGRDCVLKLNGTGIIMESFKIIIQGRISGVRAREIIEWDPEFIDEDNENDSHSEVECRNTKIIGHFQ</sequence>
<comment type="caution">
    <text evidence="6">The sequence shown here is derived from an EMBL/GenBank/DDBJ whole genome shotgun (WGS) entry which is preliminary data.</text>
</comment>
<feature type="domain" description="RRM" evidence="5">
    <location>
        <begin position="17"/>
        <end position="94"/>
    </location>
</feature>
<evidence type="ECO:0000256" key="3">
    <source>
        <dbReference type="ARBA" id="ARBA00023187"/>
    </source>
</evidence>
<dbReference type="GO" id="GO:0003964">
    <property type="term" value="F:RNA-directed DNA polymerase activity"/>
    <property type="evidence" value="ECO:0007669"/>
    <property type="project" value="UniProtKB-KW"/>
</dbReference>
<reference evidence="6" key="2">
    <citation type="submission" date="2022-01" db="EMBL/GenBank/DDBJ databases">
        <authorList>
            <person name="Yamashiro T."/>
            <person name="Shiraishi A."/>
            <person name="Satake H."/>
            <person name="Nakayama K."/>
        </authorList>
    </citation>
    <scope>NUCLEOTIDE SEQUENCE</scope>
</reference>
<dbReference type="EMBL" id="BQNB010012961">
    <property type="protein sequence ID" value="GJT10082.1"/>
    <property type="molecule type" value="Genomic_DNA"/>
</dbReference>
<accession>A0ABQ5B7F7</accession>
<dbReference type="InterPro" id="IPR000504">
    <property type="entry name" value="RRM_dom"/>
</dbReference>
<dbReference type="InterPro" id="IPR050907">
    <property type="entry name" value="SRSF"/>
</dbReference>
<evidence type="ECO:0000256" key="2">
    <source>
        <dbReference type="ARBA" id="ARBA00022728"/>
    </source>
</evidence>
<protein>
    <submittedName>
        <fullName evidence="6">RNA-directed DNA polymerase, eukaryota, nucleotide-binding alpha-beta plait domain protein</fullName>
    </submittedName>
</protein>